<proteinExistence type="predicted"/>
<sequence>MEKKLFVFDLDGTLLTSNNQILPSTIVALDYLKRDHTIMLATGRSRFLIQDYLDQLSIKDYIVCNGSAAFLNDQQVYKNTLDKDKLASLLEYFHDQKIDIALTGLDNFCRISSFRVEKMEQAMRSIGGLIPEYQPQFYQENDIYQGLAFYDATNDQLFEKEYPEFRFVRWHQLFVDIVPNQGSKAVTLHEVAAELGISKKNIIAFGDENNDIEMLQEAGIGIAMGNANNSVKAVADFITRTNDDDGIVYAMEKLNLLQQKN</sequence>
<dbReference type="NCBIfam" id="TIGR01484">
    <property type="entry name" value="HAD-SF-IIB"/>
    <property type="match status" value="1"/>
</dbReference>
<dbReference type="SFLD" id="SFLDG01140">
    <property type="entry name" value="C2.B:_Phosphomannomutase_and_P"/>
    <property type="match status" value="1"/>
</dbReference>
<name>A0A4P5P9S1_9ENTE</name>
<dbReference type="GO" id="GO:0005829">
    <property type="term" value="C:cytosol"/>
    <property type="evidence" value="ECO:0007669"/>
    <property type="project" value="TreeGrafter"/>
</dbReference>
<dbReference type="RefSeq" id="WP_146621228.1">
    <property type="nucleotide sequence ID" value="NZ_BJCC01000006.1"/>
</dbReference>
<dbReference type="Pfam" id="PF08282">
    <property type="entry name" value="Hydrolase_3"/>
    <property type="match status" value="1"/>
</dbReference>
<dbReference type="InterPro" id="IPR000150">
    <property type="entry name" value="Cof"/>
</dbReference>
<organism evidence="1 2">
    <name type="scientific">Enterococcus florum</name>
    <dbReference type="NCBI Taxonomy" id="2480627"/>
    <lineage>
        <taxon>Bacteria</taxon>
        <taxon>Bacillati</taxon>
        <taxon>Bacillota</taxon>
        <taxon>Bacilli</taxon>
        <taxon>Lactobacillales</taxon>
        <taxon>Enterococcaceae</taxon>
        <taxon>Enterococcus</taxon>
    </lineage>
</organism>
<keyword evidence="2" id="KW-1185">Reference proteome</keyword>
<dbReference type="InterPro" id="IPR023214">
    <property type="entry name" value="HAD_sf"/>
</dbReference>
<protein>
    <submittedName>
        <fullName evidence="1">Haloacid dehalogenase</fullName>
    </submittedName>
</protein>
<dbReference type="Gene3D" id="3.30.1240.10">
    <property type="match status" value="1"/>
</dbReference>
<evidence type="ECO:0000313" key="2">
    <source>
        <dbReference type="Proteomes" id="UP000290567"/>
    </source>
</evidence>
<dbReference type="Gene3D" id="3.40.50.1000">
    <property type="entry name" value="HAD superfamily/HAD-like"/>
    <property type="match status" value="1"/>
</dbReference>
<dbReference type="NCBIfam" id="TIGR00099">
    <property type="entry name" value="Cof-subfamily"/>
    <property type="match status" value="1"/>
</dbReference>
<dbReference type="EMBL" id="BJCC01000006">
    <property type="protein sequence ID" value="GCF92728.1"/>
    <property type="molecule type" value="Genomic_DNA"/>
</dbReference>
<dbReference type="SUPFAM" id="SSF56784">
    <property type="entry name" value="HAD-like"/>
    <property type="match status" value="1"/>
</dbReference>
<dbReference type="Proteomes" id="UP000290567">
    <property type="component" value="Unassembled WGS sequence"/>
</dbReference>
<reference evidence="2" key="1">
    <citation type="submission" date="2019-02" db="EMBL/GenBank/DDBJ databases">
        <title>Draft genome sequence of Enterococcus sp. Gos25-1.</title>
        <authorList>
            <person name="Tanaka N."/>
            <person name="Shiwa Y."/>
            <person name="Fujita N."/>
        </authorList>
    </citation>
    <scope>NUCLEOTIDE SEQUENCE [LARGE SCALE GENOMIC DNA]</scope>
    <source>
        <strain evidence="2">Gos25-1</strain>
    </source>
</reference>
<dbReference type="SFLD" id="SFLDS00003">
    <property type="entry name" value="Haloacid_Dehalogenase"/>
    <property type="match status" value="1"/>
</dbReference>
<dbReference type="PANTHER" id="PTHR10000">
    <property type="entry name" value="PHOSPHOSERINE PHOSPHATASE"/>
    <property type="match status" value="1"/>
</dbReference>
<dbReference type="GO" id="GO:0000287">
    <property type="term" value="F:magnesium ion binding"/>
    <property type="evidence" value="ECO:0007669"/>
    <property type="project" value="TreeGrafter"/>
</dbReference>
<dbReference type="OrthoDB" id="9810101at2"/>
<evidence type="ECO:0000313" key="1">
    <source>
        <dbReference type="EMBL" id="GCF92728.1"/>
    </source>
</evidence>
<dbReference type="GO" id="GO:0016791">
    <property type="term" value="F:phosphatase activity"/>
    <property type="evidence" value="ECO:0007669"/>
    <property type="project" value="UniProtKB-ARBA"/>
</dbReference>
<dbReference type="InterPro" id="IPR036412">
    <property type="entry name" value="HAD-like_sf"/>
</dbReference>
<dbReference type="AlphaFoldDB" id="A0A4P5P9S1"/>
<dbReference type="InterPro" id="IPR006379">
    <property type="entry name" value="HAD-SF_hydro_IIB"/>
</dbReference>
<accession>A0A4P5P9S1</accession>
<dbReference type="PROSITE" id="PS01228">
    <property type="entry name" value="COF_1"/>
    <property type="match status" value="1"/>
</dbReference>
<gene>
    <name evidence="1" type="ORF">NRIC_06190</name>
</gene>
<dbReference type="PANTHER" id="PTHR10000:SF25">
    <property type="entry name" value="PHOSPHATASE YKRA-RELATED"/>
    <property type="match status" value="1"/>
</dbReference>
<comment type="caution">
    <text evidence="1">The sequence shown here is derived from an EMBL/GenBank/DDBJ whole genome shotgun (WGS) entry which is preliminary data.</text>
</comment>